<protein>
    <recommendedName>
        <fullName evidence="1">LarA-like N-terminal domain-containing protein</fullName>
    </recommendedName>
</protein>
<accession>A0A7J0BK59</accession>
<comment type="caution">
    <text evidence="2">The sequence shown here is derived from an EMBL/GenBank/DDBJ whole genome shotgun (WGS) entry which is preliminary data.</text>
</comment>
<dbReference type="GO" id="GO:0050043">
    <property type="term" value="F:lactate racemase activity"/>
    <property type="evidence" value="ECO:0007669"/>
    <property type="project" value="InterPro"/>
</dbReference>
<dbReference type="Proteomes" id="UP000503840">
    <property type="component" value="Unassembled WGS sequence"/>
</dbReference>
<dbReference type="EMBL" id="BLVO01000013">
    <property type="protein sequence ID" value="GFM33631.1"/>
    <property type="molecule type" value="Genomic_DNA"/>
</dbReference>
<name>A0A7J0BK59_9BACT</name>
<feature type="domain" description="LarA-like N-terminal" evidence="1">
    <location>
        <begin position="21"/>
        <end position="159"/>
    </location>
</feature>
<evidence type="ECO:0000259" key="1">
    <source>
        <dbReference type="Pfam" id="PF09861"/>
    </source>
</evidence>
<organism evidence="2 3">
    <name type="scientific">Desulfovibrio subterraneus</name>
    <dbReference type="NCBI Taxonomy" id="2718620"/>
    <lineage>
        <taxon>Bacteria</taxon>
        <taxon>Pseudomonadati</taxon>
        <taxon>Thermodesulfobacteriota</taxon>
        <taxon>Desulfovibrionia</taxon>
        <taxon>Desulfovibrionales</taxon>
        <taxon>Desulfovibrionaceae</taxon>
        <taxon>Desulfovibrio</taxon>
    </lineage>
</organism>
<dbReference type="AlphaFoldDB" id="A0A7J0BK59"/>
<keyword evidence="3" id="KW-1185">Reference proteome</keyword>
<sequence>MWTPEIPRWPMLAPVRQEFDATQVGDVEKAVSNAVEQLRNAGMLRTVRPGQTVAITAGSRGIDRIAEVTAALVTVCRAMGLEPFIVPSMGSHGGATAEGQVQVLASLGITEETAGAPIRSSMQVVQLGETEDGIPVFMDALAMQADHIIIANRVKSHTKFKAPIESGLFKMACIGLGKHTGAALYHKLAVRHGFAHVIRQAGRLALATAPVLFGLGLVENAHGKLHTIAAIAPQQIEQEEEKLLTLCKELSPKLPFSVIDLLIVDRIGKNISGTGMDVNVTGRNRDILGDFMSSPSVSRIFVRDLTPESEGNALGIGFADFTTDRLVHAMDYAKTVTNALTGISPEKAAIPIHFPTDRQSLQAALHSLGDWQPETVRIVRIADTLHLETMHVSPALLAGLPASARRTGQTRQTGQIGQIGQATPMEFDNDGNLIPLTPL</sequence>
<dbReference type="InterPro" id="IPR018657">
    <property type="entry name" value="LarA-like_N"/>
</dbReference>
<dbReference type="Gene3D" id="3.40.50.11440">
    <property type="match status" value="1"/>
</dbReference>
<dbReference type="RefSeq" id="WP_174405273.1">
    <property type="nucleotide sequence ID" value="NZ_BLVO01000013.1"/>
</dbReference>
<evidence type="ECO:0000313" key="2">
    <source>
        <dbReference type="EMBL" id="GFM33631.1"/>
    </source>
</evidence>
<dbReference type="Pfam" id="PF09861">
    <property type="entry name" value="Lar_N"/>
    <property type="match status" value="1"/>
</dbReference>
<evidence type="ECO:0000313" key="3">
    <source>
        <dbReference type="Proteomes" id="UP000503840"/>
    </source>
</evidence>
<gene>
    <name evidence="2" type="ORF">DSM101010T_19960</name>
</gene>
<reference evidence="2 3" key="1">
    <citation type="submission" date="2020-05" db="EMBL/GenBank/DDBJ databases">
        <title>Draft genome sequence of Desulfovibrio sp. strain HN2T.</title>
        <authorList>
            <person name="Ueno A."/>
            <person name="Tamazawa S."/>
            <person name="Tamamura S."/>
            <person name="Murakami T."/>
            <person name="Kiyama T."/>
            <person name="Inomata H."/>
            <person name="Amano Y."/>
            <person name="Miyakawa K."/>
            <person name="Tamaki H."/>
            <person name="Naganuma T."/>
            <person name="Kaneko K."/>
        </authorList>
    </citation>
    <scope>NUCLEOTIDE SEQUENCE [LARGE SCALE GENOMIC DNA]</scope>
    <source>
        <strain evidence="2 3">HN2</strain>
    </source>
</reference>
<proteinExistence type="predicted"/>